<dbReference type="PANTHER" id="PTHR43364">
    <property type="entry name" value="NADH-SPECIFIC METHYLGLYOXAL REDUCTASE-RELATED"/>
    <property type="match status" value="1"/>
</dbReference>
<evidence type="ECO:0000259" key="1">
    <source>
        <dbReference type="Pfam" id="PF00248"/>
    </source>
</evidence>
<dbReference type="Gene3D" id="3.20.20.100">
    <property type="entry name" value="NADP-dependent oxidoreductase domain"/>
    <property type="match status" value="1"/>
</dbReference>
<dbReference type="Proteomes" id="UP000658514">
    <property type="component" value="Unassembled WGS sequence"/>
</dbReference>
<organism evidence="2 3">
    <name type="scientific">Calothrix parietina FACHB-288</name>
    <dbReference type="NCBI Taxonomy" id="2692896"/>
    <lineage>
        <taxon>Bacteria</taxon>
        <taxon>Bacillati</taxon>
        <taxon>Cyanobacteriota</taxon>
        <taxon>Cyanophyceae</taxon>
        <taxon>Nostocales</taxon>
        <taxon>Calotrichaceae</taxon>
        <taxon>Calothrix</taxon>
    </lineage>
</organism>
<accession>A0ABR8ALJ0</accession>
<comment type="caution">
    <text evidence="2">The sequence shown here is derived from an EMBL/GenBank/DDBJ whole genome shotgun (WGS) entry which is preliminary data.</text>
</comment>
<proteinExistence type="predicted"/>
<keyword evidence="3" id="KW-1185">Reference proteome</keyword>
<dbReference type="EMBL" id="JACJQH010000061">
    <property type="protein sequence ID" value="MBD2199507.1"/>
    <property type="molecule type" value="Genomic_DNA"/>
</dbReference>
<feature type="domain" description="NADP-dependent oxidoreductase" evidence="1">
    <location>
        <begin position="22"/>
        <end position="303"/>
    </location>
</feature>
<dbReference type="PRINTS" id="PR00069">
    <property type="entry name" value="ALDKETRDTASE"/>
</dbReference>
<sequence length="308" mass="34590">MLAYGQLPIKLLSLPLYLMLTSFEILDKFIASGGNFIDTADVYSTWMKGNIGGESEMILGKWLKQRKNRDQVVIATKVGNDMGIKGKGLSRQHIQQAVEDSLQRLQTDYIDLYQSHIDDETTPLEETLETYAELIRQGKVRAIGASNYSAERLRKALEISRQHSYPRYESLQPRYNLYDRDGYEQDLQQISTEQGIGVISYSSLCSGFLTGKYRSEKDLSISLRGSSVKRYLNSRGLRIVEAIDRVANTYNSTPTQVSLAWLIANPTITAPIVSATKVEQLNDIIKAVNLHLNQDAINLLNQASSSNT</sequence>
<protein>
    <submittedName>
        <fullName evidence="2">Aldo/keto reductase</fullName>
    </submittedName>
</protein>
<name>A0ABR8ALJ0_9CYAN</name>
<dbReference type="InterPro" id="IPR020471">
    <property type="entry name" value="AKR"/>
</dbReference>
<dbReference type="SUPFAM" id="SSF51430">
    <property type="entry name" value="NAD(P)-linked oxidoreductase"/>
    <property type="match status" value="1"/>
</dbReference>
<dbReference type="InterPro" id="IPR023210">
    <property type="entry name" value="NADP_OxRdtase_dom"/>
</dbReference>
<dbReference type="InterPro" id="IPR050523">
    <property type="entry name" value="AKR_Detox_Biosynth"/>
</dbReference>
<reference evidence="2 3" key="1">
    <citation type="journal article" date="2020" name="ISME J.">
        <title>Comparative genomics reveals insights into cyanobacterial evolution and habitat adaptation.</title>
        <authorList>
            <person name="Chen M.Y."/>
            <person name="Teng W.K."/>
            <person name="Zhao L."/>
            <person name="Hu C.X."/>
            <person name="Zhou Y.K."/>
            <person name="Han B.P."/>
            <person name="Song L.R."/>
            <person name="Shu W.S."/>
        </authorList>
    </citation>
    <scope>NUCLEOTIDE SEQUENCE [LARGE SCALE GENOMIC DNA]</scope>
    <source>
        <strain evidence="2 3">FACHB-288</strain>
    </source>
</reference>
<dbReference type="CDD" id="cd19081">
    <property type="entry name" value="AKR_AKR9C1"/>
    <property type="match status" value="1"/>
</dbReference>
<evidence type="ECO:0000313" key="2">
    <source>
        <dbReference type="EMBL" id="MBD2199507.1"/>
    </source>
</evidence>
<dbReference type="PANTHER" id="PTHR43364:SF6">
    <property type="entry name" value="OXIDOREDUCTASE-RELATED"/>
    <property type="match status" value="1"/>
</dbReference>
<evidence type="ECO:0000313" key="3">
    <source>
        <dbReference type="Proteomes" id="UP000658514"/>
    </source>
</evidence>
<dbReference type="InterPro" id="IPR036812">
    <property type="entry name" value="NAD(P)_OxRdtase_dom_sf"/>
</dbReference>
<gene>
    <name evidence="2" type="ORF">H6G24_29185</name>
</gene>
<dbReference type="Pfam" id="PF00248">
    <property type="entry name" value="Aldo_ket_red"/>
    <property type="match status" value="1"/>
</dbReference>